<feature type="domain" description="Cation efflux protein transmembrane" evidence="11">
    <location>
        <begin position="49"/>
        <end position="234"/>
    </location>
</feature>
<evidence type="ECO:0000313" key="13">
    <source>
        <dbReference type="EMBL" id="KMO26661.1"/>
    </source>
</evidence>
<dbReference type="Pfam" id="PF01545">
    <property type="entry name" value="Cation_efflux"/>
    <property type="match status" value="1"/>
</dbReference>
<dbReference type="Proteomes" id="UP000036471">
    <property type="component" value="Unassembled WGS sequence"/>
</dbReference>
<keyword evidence="5" id="KW-0864">Zinc transport</keyword>
<dbReference type="EMBL" id="JTHG01000012">
    <property type="protein sequence ID" value="KMO26661.1"/>
    <property type="molecule type" value="Genomic_DNA"/>
</dbReference>
<feature type="region of interest" description="Disordered" evidence="9">
    <location>
        <begin position="1"/>
        <end position="36"/>
    </location>
</feature>
<dbReference type="Pfam" id="PF16916">
    <property type="entry name" value="ZT_dimer"/>
    <property type="match status" value="1"/>
</dbReference>
<dbReference type="InterPro" id="IPR050681">
    <property type="entry name" value="CDF/SLC30A"/>
</dbReference>
<evidence type="ECO:0000256" key="10">
    <source>
        <dbReference type="SAM" id="Phobius"/>
    </source>
</evidence>
<keyword evidence="3" id="KW-0813">Transport</keyword>
<evidence type="ECO:0000256" key="7">
    <source>
        <dbReference type="ARBA" id="ARBA00023065"/>
    </source>
</evidence>
<evidence type="ECO:0000256" key="1">
    <source>
        <dbReference type="ARBA" id="ARBA00004141"/>
    </source>
</evidence>
<comment type="similarity">
    <text evidence="2">Belongs to the cation diffusion facilitator (CDF) transporter (TC 2.A.4) family. SLC30A subfamily.</text>
</comment>
<dbReference type="SUPFAM" id="SSF161111">
    <property type="entry name" value="Cation efflux protein transmembrane domain-like"/>
    <property type="match status" value="1"/>
</dbReference>
<feature type="transmembrane region" description="Helical" evidence="10">
    <location>
        <begin position="145"/>
        <end position="169"/>
    </location>
</feature>
<organism evidence="13 14">
    <name type="scientific">Methylobacterium indicum</name>
    <dbReference type="NCBI Taxonomy" id="1775910"/>
    <lineage>
        <taxon>Bacteria</taxon>
        <taxon>Pseudomonadati</taxon>
        <taxon>Pseudomonadota</taxon>
        <taxon>Alphaproteobacteria</taxon>
        <taxon>Hyphomicrobiales</taxon>
        <taxon>Methylobacteriaceae</taxon>
        <taxon>Methylobacterium</taxon>
    </lineage>
</organism>
<keyword evidence="8 10" id="KW-0472">Membrane</keyword>
<reference evidence="13 14" key="1">
    <citation type="submission" date="2014-11" db="EMBL/GenBank/DDBJ databases">
        <title>Comparative genomics of Methylobacterium species.</title>
        <authorList>
            <person name="Chaudhry V."/>
            <person name="Patil P.B."/>
        </authorList>
    </citation>
    <scope>NUCLEOTIDE SEQUENCE [LARGE SCALE GENOMIC DNA]</scope>
    <source>
        <strain evidence="13 14">SE3.6</strain>
    </source>
</reference>
<evidence type="ECO:0000259" key="11">
    <source>
        <dbReference type="Pfam" id="PF01545"/>
    </source>
</evidence>
<dbReference type="InterPro" id="IPR027469">
    <property type="entry name" value="Cation_efflux_TMD_sf"/>
</dbReference>
<gene>
    <name evidence="13" type="ORF">QR79_01340</name>
</gene>
<name>A0ABR5HJ22_9HYPH</name>
<keyword evidence="7" id="KW-0406">Ion transport</keyword>
<keyword evidence="4 10" id="KW-0812">Transmembrane</keyword>
<protein>
    <submittedName>
        <fullName evidence="13">Cobalt transporter</fullName>
    </submittedName>
</protein>
<keyword evidence="5" id="KW-0862">Zinc</keyword>
<evidence type="ECO:0000256" key="6">
    <source>
        <dbReference type="ARBA" id="ARBA00022989"/>
    </source>
</evidence>
<evidence type="ECO:0000256" key="2">
    <source>
        <dbReference type="ARBA" id="ARBA00008873"/>
    </source>
</evidence>
<evidence type="ECO:0000259" key="12">
    <source>
        <dbReference type="Pfam" id="PF16916"/>
    </source>
</evidence>
<feature type="transmembrane region" description="Helical" evidence="10">
    <location>
        <begin position="213"/>
        <end position="230"/>
    </location>
</feature>
<feature type="transmembrane region" description="Helical" evidence="10">
    <location>
        <begin position="114"/>
        <end position="133"/>
    </location>
</feature>
<dbReference type="InterPro" id="IPR058533">
    <property type="entry name" value="Cation_efflux_TM"/>
</dbReference>
<evidence type="ECO:0000256" key="9">
    <source>
        <dbReference type="SAM" id="MobiDB-lite"/>
    </source>
</evidence>
<dbReference type="PANTHER" id="PTHR11562">
    <property type="entry name" value="CATION EFFLUX PROTEIN/ ZINC TRANSPORTER"/>
    <property type="match status" value="1"/>
</dbReference>
<feature type="transmembrane region" description="Helical" evidence="10">
    <location>
        <begin position="46"/>
        <end position="67"/>
    </location>
</feature>
<keyword evidence="14" id="KW-1185">Reference proteome</keyword>
<dbReference type="NCBIfam" id="TIGR01297">
    <property type="entry name" value="CDF"/>
    <property type="match status" value="1"/>
</dbReference>
<dbReference type="RefSeq" id="WP_048426981.1">
    <property type="nucleotide sequence ID" value="NZ_JTHF01000064.1"/>
</dbReference>
<feature type="compositionally biased region" description="Basic and acidic residues" evidence="9">
    <location>
        <begin position="8"/>
        <end position="26"/>
    </location>
</feature>
<evidence type="ECO:0000256" key="5">
    <source>
        <dbReference type="ARBA" id="ARBA00022906"/>
    </source>
</evidence>
<feature type="domain" description="Cation efflux protein cytoplasmic" evidence="12">
    <location>
        <begin position="242"/>
        <end position="315"/>
    </location>
</feature>
<dbReference type="InterPro" id="IPR002524">
    <property type="entry name" value="Cation_efflux"/>
</dbReference>
<sequence>MGQHHAHDHHDHDHGHDHGQNHDHAHGHGHHHGPGHVHAPASFGRAFAIGIALNTGFVLIEGGYGFLTDSVALLADAGHNLSDVLGLVVAWAAATLGQRRPTARFTYGLRSSSILAALFNAVFLLVAVGAIALEAVQRFSAPAPVPGLTVTIVALVGIAVNGITAWLFASGRKGDLNIRGAYLHMLADAAVSAGVVVAGLVILWTGWTWVDPLTSLVIVAVIVAGTWGLLRDSVVLSLDAVPPGIDPADVRRCLAERPGVSEVHDLHVWPMSTTETALTAHLVMPAGHPGNAFLNDCAATLRRRFGIAHVTLQVELAGGPACALAPDHVV</sequence>
<feature type="transmembrane region" description="Helical" evidence="10">
    <location>
        <begin position="181"/>
        <end position="207"/>
    </location>
</feature>
<evidence type="ECO:0000256" key="8">
    <source>
        <dbReference type="ARBA" id="ARBA00023136"/>
    </source>
</evidence>
<dbReference type="InterPro" id="IPR027470">
    <property type="entry name" value="Cation_efflux_CTD"/>
</dbReference>
<dbReference type="SUPFAM" id="SSF160240">
    <property type="entry name" value="Cation efflux protein cytoplasmic domain-like"/>
    <property type="match status" value="1"/>
</dbReference>
<comment type="subcellular location">
    <subcellularLocation>
        <location evidence="1">Membrane</location>
        <topology evidence="1">Multi-pass membrane protein</topology>
    </subcellularLocation>
</comment>
<evidence type="ECO:0000256" key="4">
    <source>
        <dbReference type="ARBA" id="ARBA00022692"/>
    </source>
</evidence>
<proteinExistence type="inferred from homology"/>
<evidence type="ECO:0000256" key="3">
    <source>
        <dbReference type="ARBA" id="ARBA00022448"/>
    </source>
</evidence>
<dbReference type="Gene3D" id="1.20.1510.10">
    <property type="entry name" value="Cation efflux protein transmembrane domain"/>
    <property type="match status" value="1"/>
</dbReference>
<accession>A0ABR5HJ22</accession>
<dbReference type="PANTHER" id="PTHR11562:SF17">
    <property type="entry name" value="RE54080P-RELATED"/>
    <property type="match status" value="1"/>
</dbReference>
<keyword evidence="6 10" id="KW-1133">Transmembrane helix</keyword>
<comment type="caution">
    <text evidence="13">The sequence shown here is derived from an EMBL/GenBank/DDBJ whole genome shotgun (WGS) entry which is preliminary data.</text>
</comment>
<evidence type="ECO:0000313" key="14">
    <source>
        <dbReference type="Proteomes" id="UP000036471"/>
    </source>
</evidence>
<dbReference type="InterPro" id="IPR036837">
    <property type="entry name" value="Cation_efflux_CTD_sf"/>
</dbReference>